<dbReference type="EMBL" id="UGED01000009">
    <property type="protein sequence ID" value="STL52347.1"/>
    <property type="molecule type" value="Genomic_DNA"/>
</dbReference>
<dbReference type="Proteomes" id="UP000254052">
    <property type="component" value="Unassembled WGS sequence"/>
</dbReference>
<gene>
    <name evidence="1" type="ORF">NCTC9962_04079</name>
</gene>
<protein>
    <submittedName>
        <fullName evidence="1">Uncharacterized protein</fullName>
    </submittedName>
</protein>
<evidence type="ECO:0000313" key="1">
    <source>
        <dbReference type="EMBL" id="STL52347.1"/>
    </source>
</evidence>
<sequence>MIDKQGVVPAILDLIFGGRCPALDGNPASPLIAVASNSERRDFAVPGSPTNIKPRPVARVTNIRSTAEGLITTLRLIFCASSPRIKARAAGKLNCQPAGKVRYHFVLILPVHRRITQQQADAADDYSAGDIYSSLKCINEINDILRAINVWRISCLSEKYPESRSQ</sequence>
<evidence type="ECO:0000313" key="2">
    <source>
        <dbReference type="Proteomes" id="UP000254052"/>
    </source>
</evidence>
<organism evidence="1 2">
    <name type="scientific">Escherichia coli</name>
    <dbReference type="NCBI Taxonomy" id="562"/>
    <lineage>
        <taxon>Bacteria</taxon>
        <taxon>Pseudomonadati</taxon>
        <taxon>Pseudomonadota</taxon>
        <taxon>Gammaproteobacteria</taxon>
        <taxon>Enterobacterales</taxon>
        <taxon>Enterobacteriaceae</taxon>
        <taxon>Escherichia</taxon>
    </lineage>
</organism>
<reference evidence="1 2" key="1">
    <citation type="submission" date="2018-06" db="EMBL/GenBank/DDBJ databases">
        <authorList>
            <consortium name="Pathogen Informatics"/>
            <person name="Doyle S."/>
        </authorList>
    </citation>
    <scope>NUCLEOTIDE SEQUENCE [LARGE SCALE GENOMIC DNA]</scope>
    <source>
        <strain evidence="1 2">NCTC9962</strain>
    </source>
</reference>
<accession>A0A377B8A2</accession>
<proteinExistence type="predicted"/>
<name>A0A377B8A2_ECOLX</name>
<dbReference type="AlphaFoldDB" id="A0A377B8A2"/>